<evidence type="ECO:0000313" key="3">
    <source>
        <dbReference type="Proteomes" id="UP000294555"/>
    </source>
</evidence>
<evidence type="ECO:0000313" key="2">
    <source>
        <dbReference type="EMBL" id="TCL04222.1"/>
    </source>
</evidence>
<gene>
    <name evidence="2" type="ORF">EZJ58_2334</name>
</gene>
<sequence length="182" mass="20211">MGNNSSTESGWLVPLGNGPDYDATLENQLSSWVTGLTGLADGYVVSRWQPNQAPAFAADINWCAFGISEISQDDSQAFVDQTDSSTQLWRHEVISLQTSFYGPGGQQLISQFRDGMAVNQNNDELNAQGLSLTDYSAIKSNPELIDTQWTRRYDMTVRLRRKVVREYGVNSLVDTPVSFFGE</sequence>
<dbReference type="Proteomes" id="UP000294555">
    <property type="component" value="Unassembled WGS sequence"/>
</dbReference>
<accession>A0A4R1NAB2</accession>
<keyword evidence="3" id="KW-1185">Reference proteome</keyword>
<reference evidence="2 3" key="1">
    <citation type="submission" date="2019-02" db="EMBL/GenBank/DDBJ databases">
        <title>Investigation of anaerobic lignin degradation for improved lignocellulosic biofuels.</title>
        <authorList>
            <person name="Deangelis K."/>
        </authorList>
    </citation>
    <scope>NUCLEOTIDE SEQUENCE [LARGE SCALE GENOMIC DNA]</scope>
    <source>
        <strain evidence="2 3">159R</strain>
    </source>
</reference>
<evidence type="ECO:0000259" key="1">
    <source>
        <dbReference type="Pfam" id="PF23961"/>
    </source>
</evidence>
<dbReference type="Pfam" id="PF23961">
    <property type="entry name" value="Phage_tail_terminator_9"/>
    <property type="match status" value="1"/>
</dbReference>
<dbReference type="RefSeq" id="WP_132923019.1">
    <property type="nucleotide sequence ID" value="NZ_SJOI01000001.1"/>
</dbReference>
<protein>
    <recommendedName>
        <fullName evidence="1">Phage neck terminator protein gp12-like domain-containing protein</fullName>
    </recommendedName>
</protein>
<dbReference type="NCBIfam" id="NF047498">
    <property type="entry name" value="LIC_12616_fam"/>
    <property type="match status" value="1"/>
</dbReference>
<organism evidence="2 3">
    <name type="scientific">Sodalis ligni</name>
    <dbReference type="NCBI Taxonomy" id="2697027"/>
    <lineage>
        <taxon>Bacteria</taxon>
        <taxon>Pseudomonadati</taxon>
        <taxon>Pseudomonadota</taxon>
        <taxon>Gammaproteobacteria</taxon>
        <taxon>Enterobacterales</taxon>
        <taxon>Bruguierivoracaceae</taxon>
        <taxon>Sodalis</taxon>
    </lineage>
</organism>
<comment type="caution">
    <text evidence="2">The sequence shown here is derived from an EMBL/GenBank/DDBJ whole genome shotgun (WGS) entry which is preliminary data.</text>
</comment>
<dbReference type="OrthoDB" id="8446915at2"/>
<dbReference type="AlphaFoldDB" id="A0A4R1NAB2"/>
<name>A0A4R1NAB2_9GAMM</name>
<dbReference type="InterPro" id="IPR057087">
    <property type="entry name" value="Gp12-like"/>
</dbReference>
<dbReference type="EMBL" id="SJOI01000001">
    <property type="protein sequence ID" value="TCL04222.1"/>
    <property type="molecule type" value="Genomic_DNA"/>
</dbReference>
<proteinExistence type="predicted"/>
<feature type="domain" description="Phage neck terminator protein gp12-like" evidence="1">
    <location>
        <begin position="24"/>
        <end position="179"/>
    </location>
</feature>